<reference evidence="3" key="1">
    <citation type="submission" date="2017-09" db="EMBL/GenBank/DDBJ databases">
        <title>Depth-based differentiation of microbial function through sediment-hosted aquifers and enrichment of novel symbionts in the deep terrestrial subsurface.</title>
        <authorList>
            <person name="Probst A.J."/>
            <person name="Ladd B."/>
            <person name="Jarett J.K."/>
            <person name="Geller-Mcgrath D.E."/>
            <person name="Sieber C.M.K."/>
            <person name="Emerson J.B."/>
            <person name="Anantharaman K."/>
            <person name="Thomas B.C."/>
            <person name="Malmstrom R."/>
            <person name="Stieglmeier M."/>
            <person name="Klingl A."/>
            <person name="Woyke T."/>
            <person name="Ryan C.M."/>
            <person name="Banfield J.F."/>
        </authorList>
    </citation>
    <scope>NUCLEOTIDE SEQUENCE [LARGE SCALE GENOMIC DNA]</scope>
</reference>
<keyword evidence="1" id="KW-1133">Transmembrane helix</keyword>
<name>A0A2H0UC02_9BACT</name>
<dbReference type="Pfam" id="PF08570">
    <property type="entry name" value="DUF1761"/>
    <property type="match status" value="1"/>
</dbReference>
<keyword evidence="1" id="KW-0472">Membrane</keyword>
<keyword evidence="1" id="KW-0812">Transmembrane</keyword>
<proteinExistence type="predicted"/>
<feature type="transmembrane region" description="Helical" evidence="1">
    <location>
        <begin position="53"/>
        <end position="75"/>
    </location>
</feature>
<dbReference type="InterPro" id="IPR013879">
    <property type="entry name" value="DUF1761"/>
</dbReference>
<feature type="transmembrane region" description="Helical" evidence="1">
    <location>
        <begin position="87"/>
        <end position="106"/>
    </location>
</feature>
<sequence length="137" mass="15631">MTEMTLWPILASAVVSTLIGWIWYHPKVFGATWMRLSGITPEMAERGKRRMPIYALIAFCMSILVAYVMSHFVIAWNVSDWKSAFELGLWVWIGFTAPPMLGMVLWEHKPVRAYVIVSVYWLVAFIAMATILAMGSQ</sequence>
<comment type="caution">
    <text evidence="2">The sequence shown here is derived from an EMBL/GenBank/DDBJ whole genome shotgun (WGS) entry which is preliminary data.</text>
</comment>
<feature type="transmembrane region" description="Helical" evidence="1">
    <location>
        <begin position="6"/>
        <end position="24"/>
    </location>
</feature>
<organism evidence="2 3">
    <name type="scientific">Candidatus Kaiserbacteria bacterium CG10_big_fil_rev_8_21_14_0_10_51_14</name>
    <dbReference type="NCBI Taxonomy" id="1974610"/>
    <lineage>
        <taxon>Bacteria</taxon>
        <taxon>Candidatus Kaiseribacteriota</taxon>
    </lineage>
</organism>
<dbReference type="AlphaFoldDB" id="A0A2H0UC02"/>
<protein>
    <recommendedName>
        <fullName evidence="4">DUF1761 domain-containing protein</fullName>
    </recommendedName>
</protein>
<dbReference type="EMBL" id="PFBK01000003">
    <property type="protein sequence ID" value="PIR83964.1"/>
    <property type="molecule type" value="Genomic_DNA"/>
</dbReference>
<feature type="transmembrane region" description="Helical" evidence="1">
    <location>
        <begin position="113"/>
        <end position="134"/>
    </location>
</feature>
<evidence type="ECO:0008006" key="4">
    <source>
        <dbReference type="Google" id="ProtNLM"/>
    </source>
</evidence>
<gene>
    <name evidence="2" type="ORF">COU18_00945</name>
</gene>
<evidence type="ECO:0000313" key="2">
    <source>
        <dbReference type="EMBL" id="PIR83964.1"/>
    </source>
</evidence>
<evidence type="ECO:0000313" key="3">
    <source>
        <dbReference type="Proteomes" id="UP000231192"/>
    </source>
</evidence>
<dbReference type="Proteomes" id="UP000231192">
    <property type="component" value="Unassembled WGS sequence"/>
</dbReference>
<evidence type="ECO:0000256" key="1">
    <source>
        <dbReference type="SAM" id="Phobius"/>
    </source>
</evidence>
<accession>A0A2H0UC02</accession>